<evidence type="ECO:0000256" key="3">
    <source>
        <dbReference type="ARBA" id="ARBA00022737"/>
    </source>
</evidence>
<dbReference type="Pfam" id="PF13365">
    <property type="entry name" value="Trypsin_2"/>
    <property type="match status" value="1"/>
</dbReference>
<keyword evidence="2 6" id="KW-0732">Signal</keyword>
<gene>
    <name evidence="8" type="ORF">ACFQ2F_08325</name>
</gene>
<dbReference type="PANTHER" id="PTHR43343">
    <property type="entry name" value="PEPTIDASE S12"/>
    <property type="match status" value="1"/>
</dbReference>
<reference evidence="9" key="1">
    <citation type="journal article" date="2019" name="Int. J. Syst. Evol. Microbiol.">
        <title>The Global Catalogue of Microorganisms (GCM) 10K type strain sequencing project: providing services to taxonomists for standard genome sequencing and annotation.</title>
        <authorList>
            <consortium name="The Broad Institute Genomics Platform"/>
            <consortium name="The Broad Institute Genome Sequencing Center for Infectious Disease"/>
            <person name="Wu L."/>
            <person name="Ma J."/>
        </authorList>
    </citation>
    <scope>NUCLEOTIDE SEQUENCE [LARGE SCALE GENOMIC DNA]</scope>
    <source>
        <strain evidence="9">CCUG 61697</strain>
    </source>
</reference>
<feature type="domain" description="PDZ" evidence="7">
    <location>
        <begin position="252"/>
        <end position="349"/>
    </location>
</feature>
<dbReference type="SUPFAM" id="SSF50156">
    <property type="entry name" value="PDZ domain-like"/>
    <property type="match status" value="2"/>
</dbReference>
<dbReference type="InterPro" id="IPR011782">
    <property type="entry name" value="Pept_S1C_Do"/>
</dbReference>
<evidence type="ECO:0000313" key="8">
    <source>
        <dbReference type="EMBL" id="MFD0987102.1"/>
    </source>
</evidence>
<dbReference type="RefSeq" id="WP_379088465.1">
    <property type="nucleotide sequence ID" value="NZ_JBHTJO010000001.1"/>
</dbReference>
<dbReference type="InterPro" id="IPR009003">
    <property type="entry name" value="Peptidase_S1_PA"/>
</dbReference>
<evidence type="ECO:0000256" key="6">
    <source>
        <dbReference type="SAM" id="SignalP"/>
    </source>
</evidence>
<dbReference type="SMART" id="SM00228">
    <property type="entry name" value="PDZ"/>
    <property type="match status" value="2"/>
</dbReference>
<dbReference type="Gene3D" id="2.40.10.120">
    <property type="match status" value="1"/>
</dbReference>
<proteinExistence type="predicted"/>
<evidence type="ECO:0000256" key="5">
    <source>
        <dbReference type="ARBA" id="ARBA00022825"/>
    </source>
</evidence>
<feature type="signal peptide" evidence="6">
    <location>
        <begin position="1"/>
        <end position="22"/>
    </location>
</feature>
<dbReference type="Pfam" id="PF13180">
    <property type="entry name" value="PDZ_2"/>
    <property type="match status" value="2"/>
</dbReference>
<evidence type="ECO:0000259" key="7">
    <source>
        <dbReference type="PROSITE" id="PS50106"/>
    </source>
</evidence>
<dbReference type="PROSITE" id="PS50106">
    <property type="entry name" value="PDZ"/>
    <property type="match status" value="2"/>
</dbReference>
<dbReference type="PRINTS" id="PR00834">
    <property type="entry name" value="PROTEASES2C"/>
</dbReference>
<dbReference type="InterPro" id="IPR001940">
    <property type="entry name" value="Peptidase_S1C"/>
</dbReference>
<evidence type="ECO:0000313" key="9">
    <source>
        <dbReference type="Proteomes" id="UP001597102"/>
    </source>
</evidence>
<comment type="caution">
    <text evidence="8">The sequence shown here is derived from an EMBL/GenBank/DDBJ whole genome shotgun (WGS) entry which is preliminary data.</text>
</comment>
<keyword evidence="4" id="KW-0378">Hydrolase</keyword>
<sequence length="467" mass="48966">MRYSSLIVLLLAAFMGANSASAEIRVVPKSDTALKQSFAPVVKKAIPAVVNVYVSRRVSQRVSPFMNDPFFQRFFRDFGMPRERVQNSLGSGVIVGDEGIVVTNNHVIQGSGEAEITVALADGREFPAEIILKDDRTDLAVLKLQSDGETFPSVAFADSDSLQVGDIVLAIGDPFGVGQTVTSGIVSALARTKVGISDYQFFIQTDAAINPGNSGGALIDMDGYLVGINTAIFSKSGGSHGIGFAIPSNMVHLVVKAALEGGTVRRPWLGASLQSVTSQLADTLGLESPRGALVNEINPEGPGAAAGLQIGDVIVSVDGRQVKDPEALQYRLVTKGIGSTAKIGIMREGRPRNVTLELVPAAEIPPRNAQVLEGRTPLTGAKVANLSPAVAEELDIQNEGPGVVVMDIARGTVAARVGVRPGDIVKVVNGTEITSVEQLVTLLSNNTGGWQLQIARGGRMLSLQIGG</sequence>
<dbReference type="PANTHER" id="PTHR43343:SF3">
    <property type="entry name" value="PROTEASE DO-LIKE 8, CHLOROPLASTIC"/>
    <property type="match status" value="1"/>
</dbReference>
<evidence type="ECO:0000256" key="2">
    <source>
        <dbReference type="ARBA" id="ARBA00022729"/>
    </source>
</evidence>
<feature type="chain" id="PRO_5046793488" evidence="6">
    <location>
        <begin position="23"/>
        <end position="467"/>
    </location>
</feature>
<dbReference type="Proteomes" id="UP001597102">
    <property type="component" value="Unassembled WGS sequence"/>
</dbReference>
<evidence type="ECO:0000256" key="4">
    <source>
        <dbReference type="ARBA" id="ARBA00022801"/>
    </source>
</evidence>
<dbReference type="NCBIfam" id="TIGR02037">
    <property type="entry name" value="degP_htrA_DO"/>
    <property type="match status" value="1"/>
</dbReference>
<dbReference type="SUPFAM" id="SSF50494">
    <property type="entry name" value="Trypsin-like serine proteases"/>
    <property type="match status" value="1"/>
</dbReference>
<dbReference type="InterPro" id="IPR036034">
    <property type="entry name" value="PDZ_sf"/>
</dbReference>
<organism evidence="8 9">
    <name type="scientific">Methyloligella solikamskensis</name>
    <dbReference type="NCBI Taxonomy" id="1177756"/>
    <lineage>
        <taxon>Bacteria</taxon>
        <taxon>Pseudomonadati</taxon>
        <taxon>Pseudomonadota</taxon>
        <taxon>Alphaproteobacteria</taxon>
        <taxon>Hyphomicrobiales</taxon>
        <taxon>Hyphomicrobiaceae</taxon>
        <taxon>Methyloligella</taxon>
    </lineage>
</organism>
<keyword evidence="1" id="KW-0645">Protease</keyword>
<evidence type="ECO:0000256" key="1">
    <source>
        <dbReference type="ARBA" id="ARBA00022670"/>
    </source>
</evidence>
<accession>A0ABW3J9Q9</accession>
<keyword evidence="3" id="KW-0677">Repeat</keyword>
<dbReference type="InterPro" id="IPR051201">
    <property type="entry name" value="Chloro_Bact_Ser_Proteases"/>
</dbReference>
<name>A0ABW3J9Q9_9HYPH</name>
<protein>
    <submittedName>
        <fullName evidence="8">DegQ family serine endoprotease</fullName>
    </submittedName>
</protein>
<dbReference type="InterPro" id="IPR001478">
    <property type="entry name" value="PDZ"/>
</dbReference>
<feature type="domain" description="PDZ" evidence="7">
    <location>
        <begin position="402"/>
        <end position="458"/>
    </location>
</feature>
<dbReference type="Gene3D" id="2.30.42.10">
    <property type="match status" value="2"/>
</dbReference>
<dbReference type="EMBL" id="JBHTJO010000001">
    <property type="protein sequence ID" value="MFD0987102.1"/>
    <property type="molecule type" value="Genomic_DNA"/>
</dbReference>
<keyword evidence="9" id="KW-1185">Reference proteome</keyword>
<keyword evidence="5" id="KW-0720">Serine protease</keyword>